<evidence type="ECO:0000313" key="2">
    <source>
        <dbReference type="EMBL" id="NBJ94474.1"/>
    </source>
</evidence>
<organism evidence="2 3">
    <name type="scientific">Parablautia muri</name>
    <dbReference type="NCBI Taxonomy" id="2320879"/>
    <lineage>
        <taxon>Bacteria</taxon>
        <taxon>Bacillati</taxon>
        <taxon>Bacillota</taxon>
        <taxon>Clostridia</taxon>
        <taxon>Lachnospirales</taxon>
        <taxon>Lachnospiraceae</taxon>
        <taxon>Parablautia</taxon>
    </lineage>
</organism>
<dbReference type="RefSeq" id="WP_160561499.1">
    <property type="nucleotide sequence ID" value="NZ_QZDT01000040.1"/>
</dbReference>
<sequence length="114" mass="12896">MENNFILDLIACLQKGESRKQLDSDIKNIEKTLNMLRLTGIFAKGETKKELNAYIKQLSNQLSTIKLKAKIDSKNVKSEVDKALNSVSFKDIDALNIDENKTKLKVKKIIADTK</sequence>
<gene>
    <name evidence="2" type="ORF">D5281_18270</name>
</gene>
<dbReference type="EMBL" id="QZDT01000040">
    <property type="protein sequence ID" value="NBJ94474.1"/>
    <property type="molecule type" value="Genomic_DNA"/>
</dbReference>
<reference evidence="2" key="1">
    <citation type="submission" date="2018-09" db="EMBL/GenBank/DDBJ databases">
        <title>Murine metabolic-syndrome-specific gut microbial biobank.</title>
        <authorList>
            <person name="Liu C."/>
        </authorList>
    </citation>
    <scope>NUCLEOTIDE SEQUENCE</scope>
    <source>
        <strain evidence="2">D42-62</strain>
    </source>
</reference>
<accession>A0A9X5BI72</accession>
<protein>
    <submittedName>
        <fullName evidence="2">Uncharacterized protein</fullName>
    </submittedName>
</protein>
<dbReference type="OrthoDB" id="9813148at2"/>
<evidence type="ECO:0000313" key="3">
    <source>
        <dbReference type="Proteomes" id="UP001154420"/>
    </source>
</evidence>
<evidence type="ECO:0000256" key="1">
    <source>
        <dbReference type="SAM" id="Coils"/>
    </source>
</evidence>
<comment type="caution">
    <text evidence="2">The sequence shown here is derived from an EMBL/GenBank/DDBJ whole genome shotgun (WGS) entry which is preliminary data.</text>
</comment>
<feature type="coiled-coil region" evidence="1">
    <location>
        <begin position="19"/>
        <end position="68"/>
    </location>
</feature>
<name>A0A9X5BI72_9FIRM</name>
<dbReference type="Proteomes" id="UP001154420">
    <property type="component" value="Unassembled WGS sequence"/>
</dbReference>
<keyword evidence="1" id="KW-0175">Coiled coil</keyword>
<proteinExistence type="predicted"/>
<dbReference type="AlphaFoldDB" id="A0A9X5BI72"/>
<keyword evidence="3" id="KW-1185">Reference proteome</keyword>